<dbReference type="GO" id="GO:0009055">
    <property type="term" value="F:electron transfer activity"/>
    <property type="evidence" value="ECO:0007669"/>
    <property type="project" value="TreeGrafter"/>
</dbReference>
<keyword evidence="9" id="KW-1185">Reference proteome</keyword>
<feature type="region of interest" description="Disordered" evidence="6">
    <location>
        <begin position="131"/>
        <end position="154"/>
    </location>
</feature>
<evidence type="ECO:0000259" key="7">
    <source>
        <dbReference type="Pfam" id="PF00384"/>
    </source>
</evidence>
<dbReference type="Pfam" id="PF00384">
    <property type="entry name" value="Molybdopterin"/>
    <property type="match status" value="1"/>
</dbReference>
<dbReference type="GO" id="GO:0009061">
    <property type="term" value="P:anaerobic respiration"/>
    <property type="evidence" value="ECO:0007669"/>
    <property type="project" value="TreeGrafter"/>
</dbReference>
<feature type="compositionally biased region" description="Pro residues" evidence="6">
    <location>
        <begin position="142"/>
        <end position="152"/>
    </location>
</feature>
<comment type="cofactor">
    <cofactor evidence="1">
        <name>[4Fe-4S] cluster</name>
        <dbReference type="ChEBI" id="CHEBI:49883"/>
    </cofactor>
</comment>
<keyword evidence="5" id="KW-0560">Oxidoreductase</keyword>
<dbReference type="EMBL" id="JACDQQ010001309">
    <property type="protein sequence ID" value="MBA0086009.1"/>
    <property type="molecule type" value="Genomic_DNA"/>
</dbReference>
<dbReference type="InterPro" id="IPR006656">
    <property type="entry name" value="Mopterin_OxRdtase"/>
</dbReference>
<evidence type="ECO:0000256" key="1">
    <source>
        <dbReference type="ARBA" id="ARBA00001966"/>
    </source>
</evidence>
<organism evidence="8 9">
    <name type="scientific">Candidatus Acidiferrum panamense</name>
    <dbReference type="NCBI Taxonomy" id="2741543"/>
    <lineage>
        <taxon>Bacteria</taxon>
        <taxon>Pseudomonadati</taxon>
        <taxon>Acidobacteriota</taxon>
        <taxon>Terriglobia</taxon>
        <taxon>Candidatus Acidiferrales</taxon>
        <taxon>Candidatus Acidiferrum</taxon>
    </lineage>
</organism>
<feature type="domain" description="Molybdopterin oxidoreductase" evidence="7">
    <location>
        <begin position="2"/>
        <end position="87"/>
    </location>
</feature>
<evidence type="ECO:0000313" key="9">
    <source>
        <dbReference type="Proteomes" id="UP000567293"/>
    </source>
</evidence>
<dbReference type="GO" id="GO:0051539">
    <property type="term" value="F:4 iron, 4 sulfur cluster binding"/>
    <property type="evidence" value="ECO:0007669"/>
    <property type="project" value="UniProtKB-KW"/>
</dbReference>
<evidence type="ECO:0000256" key="4">
    <source>
        <dbReference type="ARBA" id="ARBA00022485"/>
    </source>
</evidence>
<accession>A0A7V8SXI2</accession>
<evidence type="ECO:0000256" key="2">
    <source>
        <dbReference type="ARBA" id="ARBA00004196"/>
    </source>
</evidence>
<keyword evidence="4" id="KW-0004">4Fe-4S</keyword>
<sequence length="218" mass="24402">MTNGWVDIKNTDMMLIMGGNPAENHPCGFKWVVEAKRNRNAKIIVVDPRFTRTASQADQFLQIRAGSDIAFLGGLISFAIQNKRYNQEYLVNYTNAAFLVKEGFKLPEDGLYSGFDANAKTYDKTTWNYEETGGGATAKPAPGSPPPPPTLPPNVAYDLSLQHPRSVFQLLKQQYSRYTPEMVERITGIPKEQALKAWDTFTSIRQNGDMKKAGTIIY</sequence>
<gene>
    <name evidence="8" type="ORF">HRJ53_13505</name>
</gene>
<feature type="non-terminal residue" evidence="8">
    <location>
        <position position="218"/>
    </location>
</feature>
<dbReference type="AlphaFoldDB" id="A0A7V8SXI2"/>
<dbReference type="PANTHER" id="PTHR43598">
    <property type="entry name" value="TUNGSTEN-CONTAINING FORMYLMETHANOFURAN DEHYDROGENASE 2 SUBUNIT B"/>
    <property type="match status" value="1"/>
</dbReference>
<keyword evidence="4" id="KW-0479">Metal-binding</keyword>
<dbReference type="SUPFAM" id="SSF53706">
    <property type="entry name" value="Formate dehydrogenase/DMSO reductase, domains 1-3"/>
    <property type="match status" value="1"/>
</dbReference>
<evidence type="ECO:0000256" key="6">
    <source>
        <dbReference type="SAM" id="MobiDB-lite"/>
    </source>
</evidence>
<protein>
    <submittedName>
        <fullName evidence="8">Molybdopterin-dependent oxidoreductase</fullName>
    </submittedName>
</protein>
<comment type="subcellular location">
    <subcellularLocation>
        <location evidence="2">Cell envelope</location>
    </subcellularLocation>
</comment>
<dbReference type="GO" id="GO:0030151">
    <property type="term" value="F:molybdenum ion binding"/>
    <property type="evidence" value="ECO:0007669"/>
    <property type="project" value="TreeGrafter"/>
</dbReference>
<keyword evidence="4" id="KW-0408">Iron</keyword>
<dbReference type="PANTHER" id="PTHR43598:SF1">
    <property type="entry name" value="FORMATE DEHYDROGENASE-O MAJOR SUBUNIT"/>
    <property type="match status" value="1"/>
</dbReference>
<evidence type="ECO:0000256" key="3">
    <source>
        <dbReference type="ARBA" id="ARBA00010312"/>
    </source>
</evidence>
<name>A0A7V8SXI2_9BACT</name>
<dbReference type="GO" id="GO:0016491">
    <property type="term" value="F:oxidoreductase activity"/>
    <property type="evidence" value="ECO:0007669"/>
    <property type="project" value="UniProtKB-KW"/>
</dbReference>
<proteinExistence type="inferred from homology"/>
<evidence type="ECO:0000256" key="5">
    <source>
        <dbReference type="ARBA" id="ARBA00023002"/>
    </source>
</evidence>
<keyword evidence="4" id="KW-0411">Iron-sulfur</keyword>
<comment type="similarity">
    <text evidence="3">Belongs to the prokaryotic molybdopterin-containing oxidoreductase family.</text>
</comment>
<dbReference type="Proteomes" id="UP000567293">
    <property type="component" value="Unassembled WGS sequence"/>
</dbReference>
<evidence type="ECO:0000313" key="8">
    <source>
        <dbReference type="EMBL" id="MBA0086009.1"/>
    </source>
</evidence>
<dbReference type="GO" id="GO:0030313">
    <property type="term" value="C:cell envelope"/>
    <property type="evidence" value="ECO:0007669"/>
    <property type="project" value="UniProtKB-SubCell"/>
</dbReference>
<comment type="caution">
    <text evidence="8">The sequence shown here is derived from an EMBL/GenBank/DDBJ whole genome shotgun (WGS) entry which is preliminary data.</text>
</comment>
<dbReference type="Gene3D" id="3.40.228.10">
    <property type="entry name" value="Dimethylsulfoxide Reductase, domain 2"/>
    <property type="match status" value="1"/>
</dbReference>
<reference evidence="8" key="1">
    <citation type="submission" date="2020-06" db="EMBL/GenBank/DDBJ databases">
        <title>Legume-microbial interactions unlock mineral nutrients during tropical forest succession.</title>
        <authorList>
            <person name="Epihov D.Z."/>
        </authorList>
    </citation>
    <scope>NUCLEOTIDE SEQUENCE [LARGE SCALE GENOMIC DNA]</scope>
    <source>
        <strain evidence="8">Pan2503</strain>
    </source>
</reference>